<keyword evidence="1" id="KW-0175">Coiled coil</keyword>
<keyword evidence="3" id="KW-1185">Reference proteome</keyword>
<reference evidence="2" key="1">
    <citation type="submission" date="2021-03" db="EMBL/GenBank/DDBJ databases">
        <title>Genomic Encyclopedia of Type Strains, Phase IV (KMG-IV): sequencing the most valuable type-strain genomes for metagenomic binning, comparative biology and taxonomic classification.</title>
        <authorList>
            <person name="Goeker M."/>
        </authorList>
    </citation>
    <scope>NUCLEOTIDE SEQUENCE</scope>
    <source>
        <strain evidence="2">DSM 107338</strain>
    </source>
</reference>
<evidence type="ECO:0000313" key="2">
    <source>
        <dbReference type="EMBL" id="MBP2078673.1"/>
    </source>
</evidence>
<accession>A0A9X1CIU3</accession>
<comment type="caution">
    <text evidence="2">The sequence shown here is derived from an EMBL/GenBank/DDBJ whole genome shotgun (WGS) entry which is preliminary data.</text>
</comment>
<dbReference type="AlphaFoldDB" id="A0A9X1CIU3"/>
<name>A0A9X1CIU3_9BACI</name>
<sequence length="35" mass="4224">MVHNQTELINKQNDAIKELTNRWDQQQEDINKSLQ</sequence>
<evidence type="ECO:0000256" key="1">
    <source>
        <dbReference type="SAM" id="Coils"/>
    </source>
</evidence>
<protein>
    <submittedName>
        <fullName evidence="2">Uncharacterized protein</fullName>
    </submittedName>
</protein>
<organism evidence="2 3">
    <name type="scientific">Oceanobacillus polygoni</name>
    <dbReference type="NCBI Taxonomy" id="1235259"/>
    <lineage>
        <taxon>Bacteria</taxon>
        <taxon>Bacillati</taxon>
        <taxon>Bacillota</taxon>
        <taxon>Bacilli</taxon>
        <taxon>Bacillales</taxon>
        <taxon>Bacillaceae</taxon>
        <taxon>Oceanobacillus</taxon>
    </lineage>
</organism>
<dbReference type="EMBL" id="JAGGMB010000009">
    <property type="protein sequence ID" value="MBP2078673.1"/>
    <property type="molecule type" value="Genomic_DNA"/>
</dbReference>
<dbReference type="Proteomes" id="UP001138793">
    <property type="component" value="Unassembled WGS sequence"/>
</dbReference>
<feature type="coiled-coil region" evidence="1">
    <location>
        <begin position="2"/>
        <end position="29"/>
    </location>
</feature>
<proteinExistence type="predicted"/>
<gene>
    <name evidence="2" type="ORF">J2Z64_002937</name>
</gene>
<evidence type="ECO:0000313" key="3">
    <source>
        <dbReference type="Proteomes" id="UP001138793"/>
    </source>
</evidence>